<comment type="catalytic activity">
    <reaction evidence="8">
        <text>an adenosine in mRNA + S-adenosyl-L-methionine = an N(1)-methyladenosine in mRNA + S-adenosyl-L-homocysteine + H(+)</text>
        <dbReference type="Rhea" id="RHEA:55392"/>
        <dbReference type="Rhea" id="RHEA-COMP:12414"/>
        <dbReference type="Rhea" id="RHEA-COMP:12415"/>
        <dbReference type="ChEBI" id="CHEBI:15378"/>
        <dbReference type="ChEBI" id="CHEBI:57856"/>
        <dbReference type="ChEBI" id="CHEBI:59789"/>
        <dbReference type="ChEBI" id="CHEBI:74411"/>
        <dbReference type="ChEBI" id="CHEBI:74491"/>
    </reaction>
</comment>
<feature type="domain" description="tRNA (adenine(58)-N(1))-methyltransferase catalytic subunit TRM61 C-terminal" evidence="9">
    <location>
        <begin position="97"/>
        <end position="294"/>
    </location>
</feature>
<evidence type="ECO:0000256" key="4">
    <source>
        <dbReference type="ARBA" id="ARBA00022679"/>
    </source>
</evidence>
<comment type="subcellular location">
    <subcellularLocation>
        <location evidence="1">Nucleus</location>
    </subcellularLocation>
</comment>
<evidence type="ECO:0000256" key="5">
    <source>
        <dbReference type="ARBA" id="ARBA00022691"/>
    </source>
</evidence>
<dbReference type="Proteomes" id="UP001075354">
    <property type="component" value="Chromosome 1"/>
</dbReference>
<evidence type="ECO:0000256" key="2">
    <source>
        <dbReference type="ARBA" id="ARBA00012796"/>
    </source>
</evidence>
<evidence type="ECO:0000256" key="7">
    <source>
        <dbReference type="ARBA" id="ARBA00023242"/>
    </source>
</evidence>
<evidence type="ECO:0000259" key="9">
    <source>
        <dbReference type="Pfam" id="PF08704"/>
    </source>
</evidence>
<evidence type="ECO:0000256" key="6">
    <source>
        <dbReference type="ARBA" id="ARBA00022694"/>
    </source>
</evidence>
<evidence type="ECO:0000313" key="11">
    <source>
        <dbReference type="Proteomes" id="UP001075354"/>
    </source>
</evidence>
<dbReference type="FunFam" id="3.40.50.150:FF:000247">
    <property type="entry name" value="tRNA (adenine(58)-N(1))-methyltransferase catalytic subunit TRM61"/>
    <property type="match status" value="1"/>
</dbReference>
<gene>
    <name evidence="10" type="ORF">ONE63_000911</name>
</gene>
<dbReference type="PANTHER" id="PTHR12133:SF2">
    <property type="entry name" value="TRNA (ADENINE(58)-N(1))-METHYLTRANSFERASE CATALYTIC SUBUNIT TRMT61A"/>
    <property type="match status" value="1"/>
</dbReference>
<sequence>MICENYTNIRKILLFRPHDLRDIMSFHTHKTSIEEGDTLMLYLSPSSLLTITVNSLTKNKHGATVENILQTTQGALKVRNLIGQKYGSRIELSKGSAYALHPTPELWTVTLPHRTQIIYTPDISMILFQLELRPGCIVIESGTGSGSLSHALIRAIKPSGHLYTFDFHEHRASVARSEFQSHGVGDFVTVAHQDVCQNGFGSEVERKADAVFLDLPHPWEAVPHAVNAMKDSGGRLCSFSPCMEQVQRTCEKLRGLGFVEISTLEVLIKEYQVSARTMSVMDLDSINANDNGPNAVWKDPLKIVSCNAPLTLAGHTGYLTVATLPPLLSRVPIDSVNGTNQG</sequence>
<keyword evidence="3" id="KW-0489">Methyltransferase</keyword>
<dbReference type="GO" id="GO:0160107">
    <property type="term" value="F:tRNA (adenine(58)-N1)-methyltransferase activity"/>
    <property type="evidence" value="ECO:0007669"/>
    <property type="project" value="UniProtKB-EC"/>
</dbReference>
<dbReference type="SUPFAM" id="SSF53335">
    <property type="entry name" value="S-adenosyl-L-methionine-dependent methyltransferases"/>
    <property type="match status" value="1"/>
</dbReference>
<organism evidence="10 11">
    <name type="scientific">Megalurothrips usitatus</name>
    <name type="common">bean blossom thrips</name>
    <dbReference type="NCBI Taxonomy" id="439358"/>
    <lineage>
        <taxon>Eukaryota</taxon>
        <taxon>Metazoa</taxon>
        <taxon>Ecdysozoa</taxon>
        <taxon>Arthropoda</taxon>
        <taxon>Hexapoda</taxon>
        <taxon>Insecta</taxon>
        <taxon>Pterygota</taxon>
        <taxon>Neoptera</taxon>
        <taxon>Paraneoptera</taxon>
        <taxon>Thysanoptera</taxon>
        <taxon>Terebrantia</taxon>
        <taxon>Thripoidea</taxon>
        <taxon>Thripidae</taxon>
        <taxon>Megalurothrips</taxon>
    </lineage>
</organism>
<dbReference type="PROSITE" id="PS51620">
    <property type="entry name" value="SAM_TRM61"/>
    <property type="match status" value="1"/>
</dbReference>
<keyword evidence="5" id="KW-0949">S-adenosyl-L-methionine</keyword>
<keyword evidence="11" id="KW-1185">Reference proteome</keyword>
<evidence type="ECO:0000256" key="8">
    <source>
        <dbReference type="ARBA" id="ARBA00048481"/>
    </source>
</evidence>
<proteinExistence type="predicted"/>
<keyword evidence="6" id="KW-0819">tRNA processing</keyword>
<reference evidence="10" key="1">
    <citation type="submission" date="2022-12" db="EMBL/GenBank/DDBJ databases">
        <title>Chromosome-level genome assembly of the bean flower thrips Megalurothrips usitatus.</title>
        <authorList>
            <person name="Ma L."/>
            <person name="Liu Q."/>
            <person name="Li H."/>
            <person name="Cai W."/>
        </authorList>
    </citation>
    <scope>NUCLEOTIDE SEQUENCE</scope>
    <source>
        <strain evidence="10">Cailab_2022a</strain>
    </source>
</reference>
<keyword evidence="4" id="KW-0808">Transferase</keyword>
<dbReference type="InterPro" id="IPR014816">
    <property type="entry name" value="tRNA_MeTrfase_Gcd14"/>
</dbReference>
<dbReference type="GO" id="GO:0030488">
    <property type="term" value="P:tRNA methylation"/>
    <property type="evidence" value="ECO:0007669"/>
    <property type="project" value="InterPro"/>
</dbReference>
<dbReference type="EC" id="2.1.1.220" evidence="2"/>
<evidence type="ECO:0000256" key="1">
    <source>
        <dbReference type="ARBA" id="ARBA00004123"/>
    </source>
</evidence>
<comment type="caution">
    <text evidence="10">The sequence shown here is derived from an EMBL/GenBank/DDBJ whole genome shotgun (WGS) entry which is preliminary data.</text>
</comment>
<dbReference type="PANTHER" id="PTHR12133">
    <property type="entry name" value="TRNA (ADENINE(58)-N(1))-METHYLTRANSFERASE"/>
    <property type="match status" value="1"/>
</dbReference>
<dbReference type="Gene3D" id="3.40.50.150">
    <property type="entry name" value="Vaccinia Virus protein VP39"/>
    <property type="match status" value="1"/>
</dbReference>
<evidence type="ECO:0000313" key="10">
    <source>
        <dbReference type="EMBL" id="KAJ1532302.1"/>
    </source>
</evidence>
<dbReference type="AlphaFoldDB" id="A0AAV7Y110"/>
<keyword evidence="7" id="KW-0539">Nucleus</keyword>
<dbReference type="Gene3D" id="3.10.330.20">
    <property type="match status" value="1"/>
</dbReference>
<accession>A0AAV7Y110</accession>
<dbReference type="GO" id="GO:0005634">
    <property type="term" value="C:nucleus"/>
    <property type="evidence" value="ECO:0007669"/>
    <property type="project" value="UniProtKB-SubCell"/>
</dbReference>
<evidence type="ECO:0000256" key="3">
    <source>
        <dbReference type="ARBA" id="ARBA00022603"/>
    </source>
</evidence>
<name>A0AAV7Y110_9NEOP</name>
<dbReference type="InterPro" id="IPR029063">
    <property type="entry name" value="SAM-dependent_MTases_sf"/>
</dbReference>
<dbReference type="InterPro" id="IPR049470">
    <property type="entry name" value="TRM61_C"/>
</dbReference>
<protein>
    <recommendedName>
        <fullName evidence="2">tRNA (adenine(58)-N(1))-methyltransferase</fullName>
        <ecNumber evidence="2">2.1.1.220</ecNumber>
    </recommendedName>
</protein>
<dbReference type="GO" id="GO:0031515">
    <property type="term" value="C:tRNA (m1A) methyltransferase complex"/>
    <property type="evidence" value="ECO:0007669"/>
    <property type="project" value="InterPro"/>
</dbReference>
<dbReference type="Pfam" id="PF08704">
    <property type="entry name" value="GCD14"/>
    <property type="match status" value="1"/>
</dbReference>
<dbReference type="EMBL" id="JAPTSV010000001">
    <property type="protein sequence ID" value="KAJ1532302.1"/>
    <property type="molecule type" value="Genomic_DNA"/>
</dbReference>